<feature type="chain" id="PRO_5024410178" description="Porin" evidence="1">
    <location>
        <begin position="21"/>
        <end position="237"/>
    </location>
</feature>
<organism evidence="2 3">
    <name type="scientific">Thalassotalea litorea</name>
    <dbReference type="NCBI Taxonomy" id="2020715"/>
    <lineage>
        <taxon>Bacteria</taxon>
        <taxon>Pseudomonadati</taxon>
        <taxon>Pseudomonadota</taxon>
        <taxon>Gammaproteobacteria</taxon>
        <taxon>Alteromonadales</taxon>
        <taxon>Colwelliaceae</taxon>
        <taxon>Thalassotalea</taxon>
    </lineage>
</organism>
<name>A0A5R9IPJ9_9GAMM</name>
<dbReference type="EMBL" id="VCBC01000003">
    <property type="protein sequence ID" value="TLU67202.1"/>
    <property type="molecule type" value="Genomic_DNA"/>
</dbReference>
<protein>
    <recommendedName>
        <fullName evidence="4">Porin</fullName>
    </recommendedName>
</protein>
<dbReference type="Proteomes" id="UP000307790">
    <property type="component" value="Unassembled WGS sequence"/>
</dbReference>
<evidence type="ECO:0000256" key="1">
    <source>
        <dbReference type="SAM" id="SignalP"/>
    </source>
</evidence>
<comment type="caution">
    <text evidence="2">The sequence shown here is derived from an EMBL/GenBank/DDBJ whole genome shotgun (WGS) entry which is preliminary data.</text>
</comment>
<feature type="signal peptide" evidence="1">
    <location>
        <begin position="1"/>
        <end position="20"/>
    </location>
</feature>
<dbReference type="RefSeq" id="WP_138318483.1">
    <property type="nucleotide sequence ID" value="NZ_VCBC01000003.1"/>
</dbReference>
<reference evidence="2 3" key="1">
    <citation type="submission" date="2019-05" db="EMBL/GenBank/DDBJ databases">
        <title>Genome sequences of Thalassotalea litorea 1K03283.</title>
        <authorList>
            <person name="Zhang D."/>
        </authorList>
    </citation>
    <scope>NUCLEOTIDE SEQUENCE [LARGE SCALE GENOMIC DNA]</scope>
    <source>
        <strain evidence="2 3">MCCC 1K03283</strain>
    </source>
</reference>
<keyword evidence="3" id="KW-1185">Reference proteome</keyword>
<evidence type="ECO:0000313" key="2">
    <source>
        <dbReference type="EMBL" id="TLU67202.1"/>
    </source>
</evidence>
<sequence>MTKITALLLMLTFSAAPAYAESAKEETHTKAVAENNYSVSLEGNWNDVDFYTLQADGTFGIGEHFGSSIGANTIFINGDSDSSDFQNLRASIFTRNPEVGRLELAYQTVFGPSNTSDYFSVTGEYYFSNWTIGAYFLSDDLTDLNDLNIYTNIYFTQTVRLEIDLLDSSDDSLVKGTIKFQLPEITGNEWIFNVSYGAALWDNNQVGFGVTYVPKFNGSLKQYYRRYSTNIKAALFH</sequence>
<evidence type="ECO:0008006" key="4">
    <source>
        <dbReference type="Google" id="ProtNLM"/>
    </source>
</evidence>
<dbReference type="AlphaFoldDB" id="A0A5R9IPJ9"/>
<accession>A0A5R9IPJ9</accession>
<gene>
    <name evidence="2" type="ORF">FE810_02655</name>
</gene>
<proteinExistence type="predicted"/>
<evidence type="ECO:0000313" key="3">
    <source>
        <dbReference type="Proteomes" id="UP000307790"/>
    </source>
</evidence>
<keyword evidence="1" id="KW-0732">Signal</keyword>